<gene>
    <name evidence="2" type="primary">LOC142176384</name>
</gene>
<protein>
    <submittedName>
        <fullName evidence="2">Uncharacterized protein LOC142176384</fullName>
    </submittedName>
</protein>
<keyword evidence="1" id="KW-1185">Reference proteome</keyword>
<evidence type="ECO:0000313" key="1">
    <source>
        <dbReference type="Proteomes" id="UP000790787"/>
    </source>
</evidence>
<proteinExistence type="predicted"/>
<sequence length="606" mass="68414">MSVHEDDTDTQFTTLNASQSVDQVDHHYPLYIYPYDTQVSLNLVSTVIYASDAYTVWEDLKEIFEKVNASRAAYLYKEIATLTQGVSSVSVYFSRLRELWDEYETLTPPPTCGCSESKKHSKDQWQVVYGSNDVNEVVAMMSNRHYNNSGGFNKQWRCKGHTKENCFKLLQPSDFKNKKRGGNFNAQSNNMLNKGKDAEPVANSATIGITEKNQVYLPTGEKATITHTGICFFFRDKKELFSGKVLRISKKKLGLYILKDKDRQFAEPHLPPTINTIVSSTNKCASKSNTQSDNKFALWHKRLPAIILQGKTPFDALFQKVPSIQHLRVFDSLHTYKSNQQPLSNHISQSSPTSQPFFPTLISDDPSTCVPAEVSTDHSPPVLRRSSRPSKPHVWLTDYVVQPKKSTCPYLVSHEANVDPKWMKAMQAEISTLKENNTWSIVDLPPGKSRKGILMCQGKYALELVSELGLASGKPVCTPLEFNHNLTSVEFDQEVNNNASEDIILEDKGSYQRLIGRLLYLTMTRLDIAFVVQTLSQYMHAPKTSHMDATRRVVRYIKSTPGLGLFKPTGSCKHLITYCDSDWGACVQSRRLVTEYVVQFGDALIS</sequence>
<name>A0AC58TRY5_TOBAC</name>
<organism evidence="1 2">
    <name type="scientific">Nicotiana tabacum</name>
    <name type="common">Common tobacco</name>
    <dbReference type="NCBI Taxonomy" id="4097"/>
    <lineage>
        <taxon>Eukaryota</taxon>
        <taxon>Viridiplantae</taxon>
        <taxon>Streptophyta</taxon>
        <taxon>Embryophyta</taxon>
        <taxon>Tracheophyta</taxon>
        <taxon>Spermatophyta</taxon>
        <taxon>Magnoliopsida</taxon>
        <taxon>eudicotyledons</taxon>
        <taxon>Gunneridae</taxon>
        <taxon>Pentapetalae</taxon>
        <taxon>asterids</taxon>
        <taxon>lamiids</taxon>
        <taxon>Solanales</taxon>
        <taxon>Solanaceae</taxon>
        <taxon>Nicotianoideae</taxon>
        <taxon>Nicotianeae</taxon>
        <taxon>Nicotiana</taxon>
    </lineage>
</organism>
<dbReference type="Proteomes" id="UP000790787">
    <property type="component" value="Chromosome 3"/>
</dbReference>
<accession>A0AC58TRY5</accession>
<evidence type="ECO:0000313" key="2">
    <source>
        <dbReference type="RefSeq" id="XP_075099985.1"/>
    </source>
</evidence>
<dbReference type="RefSeq" id="XP_075099985.1">
    <property type="nucleotide sequence ID" value="XM_075243884.1"/>
</dbReference>
<reference evidence="2" key="2">
    <citation type="submission" date="2025-08" db="UniProtKB">
        <authorList>
            <consortium name="RefSeq"/>
        </authorList>
    </citation>
    <scope>IDENTIFICATION</scope>
    <source>
        <tissue evidence="2">Leaf</tissue>
    </source>
</reference>
<reference evidence="1" key="1">
    <citation type="journal article" date="2014" name="Nat. Commun.">
        <title>The tobacco genome sequence and its comparison with those of tomato and potato.</title>
        <authorList>
            <person name="Sierro N."/>
            <person name="Battey J.N."/>
            <person name="Ouadi S."/>
            <person name="Bakaher N."/>
            <person name="Bovet L."/>
            <person name="Willig A."/>
            <person name="Goepfert S."/>
            <person name="Peitsch M.C."/>
            <person name="Ivanov N.V."/>
        </authorList>
    </citation>
    <scope>NUCLEOTIDE SEQUENCE [LARGE SCALE GENOMIC DNA]</scope>
</reference>